<dbReference type="EMBL" id="KB495293">
    <property type="protein sequence ID" value="EMP41235.1"/>
    <property type="molecule type" value="Genomic_DNA"/>
</dbReference>
<sequence length="93" mass="10981">MHRTTPPAPDEVWLQVLLMEENWSMRPSNYNSHWAPGLLIQIKKMYSATLRKNLSQEVIYRSASCISEIMLMTYQKALRFPKSQQIYTELSPY</sequence>
<gene>
    <name evidence="1" type="ORF">UY3_01470</name>
</gene>
<keyword evidence="2" id="KW-1185">Reference proteome</keyword>
<accession>M7BZD9</accession>
<protein>
    <submittedName>
        <fullName evidence="1">Uncharacterized protein</fullName>
    </submittedName>
</protein>
<reference evidence="2" key="1">
    <citation type="journal article" date="2013" name="Nat. Genet.">
        <title>The draft genomes of soft-shell turtle and green sea turtle yield insights into the development and evolution of the turtle-specific body plan.</title>
        <authorList>
            <person name="Wang Z."/>
            <person name="Pascual-Anaya J."/>
            <person name="Zadissa A."/>
            <person name="Li W."/>
            <person name="Niimura Y."/>
            <person name="Huang Z."/>
            <person name="Li C."/>
            <person name="White S."/>
            <person name="Xiong Z."/>
            <person name="Fang D."/>
            <person name="Wang B."/>
            <person name="Ming Y."/>
            <person name="Chen Y."/>
            <person name="Zheng Y."/>
            <person name="Kuraku S."/>
            <person name="Pignatelli M."/>
            <person name="Herrero J."/>
            <person name="Beal K."/>
            <person name="Nozawa M."/>
            <person name="Li Q."/>
            <person name="Wang J."/>
            <person name="Zhang H."/>
            <person name="Yu L."/>
            <person name="Shigenobu S."/>
            <person name="Wang J."/>
            <person name="Liu J."/>
            <person name="Flicek P."/>
            <person name="Searle S."/>
            <person name="Wang J."/>
            <person name="Kuratani S."/>
            <person name="Yin Y."/>
            <person name="Aken B."/>
            <person name="Zhang G."/>
            <person name="Irie N."/>
        </authorList>
    </citation>
    <scope>NUCLEOTIDE SEQUENCE [LARGE SCALE GENOMIC DNA]</scope>
</reference>
<evidence type="ECO:0000313" key="1">
    <source>
        <dbReference type="EMBL" id="EMP41235.1"/>
    </source>
</evidence>
<evidence type="ECO:0000313" key="2">
    <source>
        <dbReference type="Proteomes" id="UP000031443"/>
    </source>
</evidence>
<dbReference type="AlphaFoldDB" id="M7BZD9"/>
<name>M7BZD9_CHEMY</name>
<dbReference type="Proteomes" id="UP000031443">
    <property type="component" value="Unassembled WGS sequence"/>
</dbReference>
<organism evidence="1 2">
    <name type="scientific">Chelonia mydas</name>
    <name type="common">Green sea-turtle</name>
    <name type="synonym">Chelonia agassizi</name>
    <dbReference type="NCBI Taxonomy" id="8469"/>
    <lineage>
        <taxon>Eukaryota</taxon>
        <taxon>Metazoa</taxon>
        <taxon>Chordata</taxon>
        <taxon>Craniata</taxon>
        <taxon>Vertebrata</taxon>
        <taxon>Euteleostomi</taxon>
        <taxon>Archelosauria</taxon>
        <taxon>Testudinata</taxon>
        <taxon>Testudines</taxon>
        <taxon>Cryptodira</taxon>
        <taxon>Durocryptodira</taxon>
        <taxon>Americhelydia</taxon>
        <taxon>Chelonioidea</taxon>
        <taxon>Cheloniidae</taxon>
        <taxon>Chelonia</taxon>
    </lineage>
</organism>
<proteinExistence type="predicted"/>